<reference evidence="3 4" key="1">
    <citation type="journal article" date="2019" name="Int. J. Syst. Evol. Microbiol.">
        <title>Photorhabdus khanii subsp. guanajuatensis subsp. nov., isolated from Heterorhabditis atacamensis, and Photorhabdus luminescens subsp. mexicana subsp. nov., isolated from Heterorhabditis mexicana entomopathogenic nematodes.</title>
        <authorList>
            <person name="Machado R.A.R."/>
            <person name="Bruno P."/>
            <person name="Arce C.C.M."/>
            <person name="Liechti N."/>
            <person name="Kohler A."/>
            <person name="Bernal J."/>
            <person name="Bruggmann R."/>
            <person name="Turlings T.C.J."/>
        </authorList>
    </citation>
    <scope>NUCLEOTIDE SEQUENCE [LARGE SCALE GENOMIC DNA]</scope>
    <source>
        <strain evidence="3 4">MEX47-22</strain>
    </source>
</reference>
<evidence type="ECO:0000256" key="1">
    <source>
        <dbReference type="SAM" id="MobiDB-lite"/>
    </source>
</evidence>
<dbReference type="GO" id="GO:0016788">
    <property type="term" value="F:hydrolase activity, acting on ester bonds"/>
    <property type="evidence" value="ECO:0007669"/>
    <property type="project" value="InterPro"/>
</dbReference>
<comment type="caution">
    <text evidence="3">The sequence shown here is derived from an EMBL/GenBank/DDBJ whole genome shotgun (WGS) entry which is preliminary data.</text>
</comment>
<feature type="region of interest" description="Disordered" evidence="1">
    <location>
        <begin position="33"/>
        <end position="55"/>
    </location>
</feature>
<proteinExistence type="predicted"/>
<dbReference type="EMBL" id="PUJX01000006">
    <property type="protein sequence ID" value="TDB53562.1"/>
    <property type="molecule type" value="Genomic_DNA"/>
</dbReference>
<dbReference type="Gene3D" id="3.10.380.10">
    <property type="entry name" value="Colicin E3-like ribonuclease domain"/>
    <property type="match status" value="1"/>
</dbReference>
<name>A0A4R4JIN9_PHOLU</name>
<evidence type="ECO:0000313" key="3">
    <source>
        <dbReference type="EMBL" id="TDB53562.1"/>
    </source>
</evidence>
<protein>
    <recommendedName>
        <fullName evidence="2">Colicin E3-like ribonuclease domain-containing protein</fullName>
    </recommendedName>
</protein>
<feature type="domain" description="Colicin E3-like ribonuclease" evidence="2">
    <location>
        <begin position="24"/>
        <end position="93"/>
    </location>
</feature>
<evidence type="ECO:0000259" key="2">
    <source>
        <dbReference type="Pfam" id="PF09000"/>
    </source>
</evidence>
<sequence length="95" mass="10867">MPPVYVYLSKPRNGLPQDGHNYYPAPKTEEITGVSGLRSAKKKTPKQNGGGKRDRWVDSKGRRIYEWNSQHGELEVYRVSDGEHLCSIDYKTEKS</sequence>
<organism evidence="3 4">
    <name type="scientific">Photorhabdus luminescens subsp. mexicana</name>
    <dbReference type="NCBI Taxonomy" id="2100167"/>
    <lineage>
        <taxon>Bacteria</taxon>
        <taxon>Pseudomonadati</taxon>
        <taxon>Pseudomonadota</taxon>
        <taxon>Gammaproteobacteria</taxon>
        <taxon>Enterobacterales</taxon>
        <taxon>Morganellaceae</taxon>
        <taxon>Photorhabdus</taxon>
    </lineage>
</organism>
<dbReference type="InterPro" id="IPR036725">
    <property type="entry name" value="ColE3_ribonuclease_sf"/>
</dbReference>
<dbReference type="AlphaFoldDB" id="A0A4R4JIN9"/>
<gene>
    <name evidence="3" type="ORF">C5468_06805</name>
</gene>
<dbReference type="InterPro" id="IPR009105">
    <property type="entry name" value="Colicin_E3_ribonuclease"/>
</dbReference>
<accession>A0A4R4JIN9</accession>
<dbReference type="SUPFAM" id="SSF63840">
    <property type="entry name" value="Ribonuclease domain of colicin E3"/>
    <property type="match status" value="1"/>
</dbReference>
<dbReference type="Proteomes" id="UP000295550">
    <property type="component" value="Unassembled WGS sequence"/>
</dbReference>
<dbReference type="GO" id="GO:0043022">
    <property type="term" value="F:ribosome binding"/>
    <property type="evidence" value="ECO:0007669"/>
    <property type="project" value="InterPro"/>
</dbReference>
<dbReference type="GO" id="GO:0003723">
    <property type="term" value="F:RNA binding"/>
    <property type="evidence" value="ECO:0007669"/>
    <property type="project" value="InterPro"/>
</dbReference>
<evidence type="ECO:0000313" key="4">
    <source>
        <dbReference type="Proteomes" id="UP000295550"/>
    </source>
</evidence>
<dbReference type="Pfam" id="PF09000">
    <property type="entry name" value="Cytotoxic"/>
    <property type="match status" value="1"/>
</dbReference>